<dbReference type="GO" id="GO:0000774">
    <property type="term" value="F:adenyl-nucleotide exchange factor activity"/>
    <property type="evidence" value="ECO:0007669"/>
    <property type="project" value="InterPro"/>
</dbReference>
<protein>
    <recommendedName>
        <fullName evidence="3">Protein GrpE</fullName>
    </recommendedName>
</protein>
<dbReference type="GO" id="GO:0051082">
    <property type="term" value="F:unfolded protein binding"/>
    <property type="evidence" value="ECO:0007669"/>
    <property type="project" value="TreeGrafter"/>
</dbReference>
<dbReference type="GO" id="GO:0051087">
    <property type="term" value="F:protein-folding chaperone binding"/>
    <property type="evidence" value="ECO:0007669"/>
    <property type="project" value="InterPro"/>
</dbReference>
<dbReference type="InterPro" id="IPR013805">
    <property type="entry name" value="GrpE_CC"/>
</dbReference>
<comment type="similarity">
    <text evidence="1 4">Belongs to the GrpE family.</text>
</comment>
<dbReference type="Pfam" id="PF01025">
    <property type="entry name" value="GrpE"/>
    <property type="match status" value="1"/>
</dbReference>
<dbReference type="PANTHER" id="PTHR21237:SF23">
    <property type="entry name" value="GRPE PROTEIN HOMOLOG, MITOCHONDRIAL"/>
    <property type="match status" value="1"/>
</dbReference>
<dbReference type="SUPFAM" id="SSF58014">
    <property type="entry name" value="Coiled-coil domain of nucleotide exchange factor GrpE"/>
    <property type="match status" value="1"/>
</dbReference>
<dbReference type="RefSeq" id="WP_239654869.1">
    <property type="nucleotide sequence ID" value="NZ_CAJNAQ010000002.1"/>
</dbReference>
<dbReference type="GO" id="GO:0006457">
    <property type="term" value="P:protein folding"/>
    <property type="evidence" value="ECO:0007669"/>
    <property type="project" value="InterPro"/>
</dbReference>
<keyword evidence="2 3" id="KW-0143">Chaperone</keyword>
<dbReference type="PRINTS" id="PR00773">
    <property type="entry name" value="GRPEPROTEIN"/>
</dbReference>
<keyword evidence="3" id="KW-0346">Stress response</keyword>
<dbReference type="SUPFAM" id="SSF51064">
    <property type="entry name" value="Head domain of nucleotide exchange factor GrpE"/>
    <property type="match status" value="1"/>
</dbReference>
<gene>
    <name evidence="6" type="ORF">NUZ5A_20459</name>
</gene>
<feature type="region of interest" description="Disordered" evidence="5">
    <location>
        <begin position="1"/>
        <end position="22"/>
    </location>
</feature>
<dbReference type="HAMAP" id="MF_01151">
    <property type="entry name" value="GrpE"/>
    <property type="match status" value="1"/>
</dbReference>
<dbReference type="InterPro" id="IPR000740">
    <property type="entry name" value="GrpE"/>
</dbReference>
<dbReference type="EMBL" id="CAJNAQ010000002">
    <property type="protein sequence ID" value="CAE6488485.1"/>
    <property type="molecule type" value="Genomic_DNA"/>
</dbReference>
<evidence type="ECO:0000313" key="6">
    <source>
        <dbReference type="EMBL" id="CAE6488485.1"/>
    </source>
</evidence>
<evidence type="ECO:0000313" key="7">
    <source>
        <dbReference type="Proteomes" id="UP000655759"/>
    </source>
</evidence>
<dbReference type="Gene3D" id="3.90.20.20">
    <property type="match status" value="1"/>
</dbReference>
<dbReference type="AlphaFoldDB" id="A0A812EX90"/>
<evidence type="ECO:0000256" key="4">
    <source>
        <dbReference type="RuleBase" id="RU004478"/>
    </source>
</evidence>
<name>A0A812EX90_9ARCH</name>
<dbReference type="InterPro" id="IPR009012">
    <property type="entry name" value="GrpE_head"/>
</dbReference>
<dbReference type="GO" id="GO:0042803">
    <property type="term" value="F:protein homodimerization activity"/>
    <property type="evidence" value="ECO:0007669"/>
    <property type="project" value="InterPro"/>
</dbReference>
<comment type="function">
    <text evidence="3">Participates actively in the response to hyperosmotic and heat shock by preventing the aggregation of stress-denatured proteins, in association with DnaK and GrpE. It is the nucleotide exchange factor for DnaK and may function as a thermosensor. Unfolded proteins bind initially to DnaJ; upon interaction with the DnaJ-bound protein, DnaK hydrolyzes its bound ATP, resulting in the formation of a stable complex. GrpE releases ADP from DnaK; ATP binding to DnaK triggers the release of the substrate protein, thus completing the reaction cycle. Several rounds of ATP-dependent interactions between DnaJ, DnaK and GrpE are required for fully efficient folding.</text>
</comment>
<evidence type="ECO:0000256" key="1">
    <source>
        <dbReference type="ARBA" id="ARBA00009054"/>
    </source>
</evidence>
<proteinExistence type="inferred from homology"/>
<dbReference type="PROSITE" id="PS01071">
    <property type="entry name" value="GRPE"/>
    <property type="match status" value="1"/>
</dbReference>
<organism evidence="6 7">
    <name type="scientific">Candidatus Nitrosotenuis uzonensis</name>
    <dbReference type="NCBI Taxonomy" id="1407055"/>
    <lineage>
        <taxon>Archaea</taxon>
        <taxon>Nitrososphaerota</taxon>
        <taxon>Candidatus Nitrosotenuis</taxon>
    </lineage>
</organism>
<sequence>MEEPEIKKEVPVEGGDELPASQDDDIQLNQKISELEQQLTTCQDKLKRSLADFQNLEKKTRADIENGINAKLDKFLLSFLTIYDDLVRAKEILKKENPNAQGLDSILKNTESLLAEYEVFPINALGEIFDPNLHEAIAVIEDANLDENTITKEIRKGYISHKKTLRPTLVEISKKPQSK</sequence>
<accession>A0A812EX90</accession>
<feature type="compositionally biased region" description="Basic and acidic residues" evidence="5">
    <location>
        <begin position="1"/>
        <end position="11"/>
    </location>
</feature>
<reference evidence="6" key="1">
    <citation type="submission" date="2021-02" db="EMBL/GenBank/DDBJ databases">
        <authorList>
            <person name="Han P."/>
        </authorList>
    </citation>
    <scope>NUCLEOTIDE SEQUENCE</scope>
    <source>
        <strain evidence="6">Candidatus Nitrosotenuis uzonensis 5A</strain>
    </source>
</reference>
<evidence type="ECO:0000256" key="3">
    <source>
        <dbReference type="RuleBase" id="RU000639"/>
    </source>
</evidence>
<dbReference type="CDD" id="cd00446">
    <property type="entry name" value="GrpE"/>
    <property type="match status" value="1"/>
</dbReference>
<evidence type="ECO:0000256" key="2">
    <source>
        <dbReference type="ARBA" id="ARBA00023186"/>
    </source>
</evidence>
<evidence type="ECO:0000256" key="5">
    <source>
        <dbReference type="SAM" id="MobiDB-lite"/>
    </source>
</evidence>
<dbReference type="Proteomes" id="UP000655759">
    <property type="component" value="Unassembled WGS sequence"/>
</dbReference>
<comment type="caution">
    <text evidence="6">The sequence shown here is derived from an EMBL/GenBank/DDBJ whole genome shotgun (WGS) entry which is preliminary data.</text>
</comment>
<dbReference type="PANTHER" id="PTHR21237">
    <property type="entry name" value="GRPE PROTEIN"/>
    <property type="match status" value="1"/>
</dbReference>
<dbReference type="Gene3D" id="2.30.22.10">
    <property type="entry name" value="Head domain of nucleotide exchange factor GrpE"/>
    <property type="match status" value="1"/>
</dbReference>